<dbReference type="EMBL" id="OX451738">
    <property type="protein sequence ID" value="CAI8602220.1"/>
    <property type="molecule type" value="Genomic_DNA"/>
</dbReference>
<organism evidence="2 3">
    <name type="scientific">Vicia faba</name>
    <name type="common">Broad bean</name>
    <name type="synonym">Faba vulgaris</name>
    <dbReference type="NCBI Taxonomy" id="3906"/>
    <lineage>
        <taxon>Eukaryota</taxon>
        <taxon>Viridiplantae</taxon>
        <taxon>Streptophyta</taxon>
        <taxon>Embryophyta</taxon>
        <taxon>Tracheophyta</taxon>
        <taxon>Spermatophyta</taxon>
        <taxon>Magnoliopsida</taxon>
        <taxon>eudicotyledons</taxon>
        <taxon>Gunneridae</taxon>
        <taxon>Pentapetalae</taxon>
        <taxon>rosids</taxon>
        <taxon>fabids</taxon>
        <taxon>Fabales</taxon>
        <taxon>Fabaceae</taxon>
        <taxon>Papilionoideae</taxon>
        <taxon>50 kb inversion clade</taxon>
        <taxon>NPAAA clade</taxon>
        <taxon>Hologalegina</taxon>
        <taxon>IRL clade</taxon>
        <taxon>Fabeae</taxon>
        <taxon>Vicia</taxon>
    </lineage>
</organism>
<reference evidence="2 3" key="1">
    <citation type="submission" date="2023-01" db="EMBL/GenBank/DDBJ databases">
        <authorList>
            <person name="Kreplak J."/>
        </authorList>
    </citation>
    <scope>NUCLEOTIDE SEQUENCE [LARGE SCALE GENOMIC DNA]</scope>
</reference>
<protein>
    <submittedName>
        <fullName evidence="2">Uncharacterized protein</fullName>
    </submittedName>
</protein>
<evidence type="ECO:0000313" key="3">
    <source>
        <dbReference type="Proteomes" id="UP001157006"/>
    </source>
</evidence>
<gene>
    <name evidence="2" type="ORF">VFH_III030160</name>
</gene>
<evidence type="ECO:0000256" key="1">
    <source>
        <dbReference type="SAM" id="MobiDB-lite"/>
    </source>
</evidence>
<accession>A0AAV1A058</accession>
<evidence type="ECO:0000313" key="2">
    <source>
        <dbReference type="EMBL" id="CAI8602220.1"/>
    </source>
</evidence>
<name>A0AAV1A058_VICFA</name>
<dbReference type="AlphaFoldDB" id="A0AAV1A058"/>
<keyword evidence="3" id="KW-1185">Reference proteome</keyword>
<sequence>MASLFSSTLPQPRQFASKREKSLRNPEFFELLFRERESDGEKMQMLPCKNCIAHLLHDLFKQDDACHVKGYNMLVGELFVLIHVMHVTKKYGYFGEVRYQR</sequence>
<proteinExistence type="predicted"/>
<feature type="compositionally biased region" description="Polar residues" evidence="1">
    <location>
        <begin position="1"/>
        <end position="11"/>
    </location>
</feature>
<dbReference type="Proteomes" id="UP001157006">
    <property type="component" value="Chromosome 3"/>
</dbReference>
<feature type="region of interest" description="Disordered" evidence="1">
    <location>
        <begin position="1"/>
        <end position="21"/>
    </location>
</feature>